<gene>
    <name evidence="1" type="ORF">HNQ59_003914</name>
</gene>
<reference evidence="1 2" key="1">
    <citation type="submission" date="2020-08" db="EMBL/GenBank/DDBJ databases">
        <title>Genomic Encyclopedia of Type Strains, Phase IV (KMG-IV): sequencing the most valuable type-strain genomes for metagenomic binning, comparative biology and taxonomic classification.</title>
        <authorList>
            <person name="Goeker M."/>
        </authorList>
    </citation>
    <scope>NUCLEOTIDE SEQUENCE [LARGE SCALE GENOMIC DNA]</scope>
    <source>
        <strain evidence="1 2">DSM 27165</strain>
    </source>
</reference>
<protein>
    <submittedName>
        <fullName evidence="1">Uncharacterized protein</fullName>
    </submittedName>
</protein>
<dbReference type="EMBL" id="JACHHY010000050">
    <property type="protein sequence ID" value="MBB5020589.1"/>
    <property type="molecule type" value="Genomic_DNA"/>
</dbReference>
<dbReference type="Proteomes" id="UP000575898">
    <property type="component" value="Unassembled WGS sequence"/>
</dbReference>
<comment type="caution">
    <text evidence="1">The sequence shown here is derived from an EMBL/GenBank/DDBJ whole genome shotgun (WGS) entry which is preliminary data.</text>
</comment>
<proteinExistence type="predicted"/>
<evidence type="ECO:0000313" key="2">
    <source>
        <dbReference type="Proteomes" id="UP000575898"/>
    </source>
</evidence>
<organism evidence="1 2">
    <name type="scientific">Chitinivorax tropicus</name>
    <dbReference type="NCBI Taxonomy" id="714531"/>
    <lineage>
        <taxon>Bacteria</taxon>
        <taxon>Pseudomonadati</taxon>
        <taxon>Pseudomonadota</taxon>
        <taxon>Betaproteobacteria</taxon>
        <taxon>Chitinivorax</taxon>
    </lineage>
</organism>
<evidence type="ECO:0000313" key="1">
    <source>
        <dbReference type="EMBL" id="MBB5020589.1"/>
    </source>
</evidence>
<name>A0A840MU31_9PROT</name>
<dbReference type="AlphaFoldDB" id="A0A840MU31"/>
<keyword evidence="2" id="KW-1185">Reference proteome</keyword>
<sequence length="29" mass="3552">MIQSSVMQSHNTDCRERQYQYIQMSQPYV</sequence>
<accession>A0A840MU31</accession>